<dbReference type="PRINTS" id="PR00778">
    <property type="entry name" value="HTHARSR"/>
</dbReference>
<proteinExistence type="predicted"/>
<evidence type="ECO:0000259" key="4">
    <source>
        <dbReference type="PROSITE" id="PS50987"/>
    </source>
</evidence>
<comment type="caution">
    <text evidence="5">The sequence shown here is derived from an EMBL/GenBank/DDBJ whole genome shotgun (WGS) entry which is preliminary data.</text>
</comment>
<dbReference type="PROSITE" id="PS50987">
    <property type="entry name" value="HTH_ARSR_2"/>
    <property type="match status" value="1"/>
</dbReference>
<organism evidence="5">
    <name type="scientific">bioreactor metagenome</name>
    <dbReference type="NCBI Taxonomy" id="1076179"/>
    <lineage>
        <taxon>unclassified sequences</taxon>
        <taxon>metagenomes</taxon>
        <taxon>ecological metagenomes</taxon>
    </lineage>
</organism>
<dbReference type="CDD" id="cd00090">
    <property type="entry name" value="HTH_ARSR"/>
    <property type="match status" value="1"/>
</dbReference>
<keyword evidence="2" id="KW-0238">DNA-binding</keyword>
<feature type="domain" description="HTH arsR-type" evidence="4">
    <location>
        <begin position="5"/>
        <end position="99"/>
    </location>
</feature>
<dbReference type="GO" id="GO:0003677">
    <property type="term" value="F:DNA binding"/>
    <property type="evidence" value="ECO:0007669"/>
    <property type="project" value="UniProtKB-KW"/>
</dbReference>
<dbReference type="Pfam" id="PF01022">
    <property type="entry name" value="HTH_5"/>
    <property type="match status" value="1"/>
</dbReference>
<dbReference type="AlphaFoldDB" id="A0A644ZSL3"/>
<dbReference type="InterPro" id="IPR051081">
    <property type="entry name" value="HTH_MetalResp_TranReg"/>
</dbReference>
<dbReference type="PANTHER" id="PTHR33154">
    <property type="entry name" value="TRANSCRIPTIONAL REGULATOR, ARSR FAMILY"/>
    <property type="match status" value="1"/>
</dbReference>
<evidence type="ECO:0000256" key="2">
    <source>
        <dbReference type="ARBA" id="ARBA00023125"/>
    </source>
</evidence>
<dbReference type="PANTHER" id="PTHR33154:SF36">
    <property type="entry name" value="TRANSCRIPTIONAL REGULATOR"/>
    <property type="match status" value="1"/>
</dbReference>
<dbReference type="InterPro" id="IPR011991">
    <property type="entry name" value="ArsR-like_HTH"/>
</dbReference>
<dbReference type="EMBL" id="VSSQ01009893">
    <property type="protein sequence ID" value="MPM42881.1"/>
    <property type="molecule type" value="Genomic_DNA"/>
</dbReference>
<dbReference type="InterPro" id="IPR036390">
    <property type="entry name" value="WH_DNA-bd_sf"/>
</dbReference>
<sequence length="121" mass="13280">MFAVTAKTALSAKAKLYRGFGDPSRLSILEVLLNGPKKVNEIVQETALSQPNVSGHLSCLRDCGLVSTQQQGTYVIYQLSDPRVNEILNLTSSLLADVARGVYECTRYDCSDELMVNLPKE</sequence>
<accession>A0A644ZSL3</accession>
<protein>
    <recommendedName>
        <fullName evidence="4">HTH arsR-type domain-containing protein</fullName>
    </recommendedName>
</protein>
<dbReference type="Gene3D" id="1.10.10.10">
    <property type="entry name" value="Winged helix-like DNA-binding domain superfamily/Winged helix DNA-binding domain"/>
    <property type="match status" value="1"/>
</dbReference>
<dbReference type="SUPFAM" id="SSF46785">
    <property type="entry name" value="Winged helix' DNA-binding domain"/>
    <property type="match status" value="1"/>
</dbReference>
<reference evidence="5" key="1">
    <citation type="submission" date="2019-08" db="EMBL/GenBank/DDBJ databases">
        <authorList>
            <person name="Kucharzyk K."/>
            <person name="Murdoch R.W."/>
            <person name="Higgins S."/>
            <person name="Loffler F."/>
        </authorList>
    </citation>
    <scope>NUCLEOTIDE SEQUENCE</scope>
</reference>
<dbReference type="InterPro" id="IPR001845">
    <property type="entry name" value="HTH_ArsR_DNA-bd_dom"/>
</dbReference>
<dbReference type="SMART" id="SM00418">
    <property type="entry name" value="HTH_ARSR"/>
    <property type="match status" value="1"/>
</dbReference>
<evidence type="ECO:0000313" key="5">
    <source>
        <dbReference type="EMBL" id="MPM42881.1"/>
    </source>
</evidence>
<evidence type="ECO:0000256" key="1">
    <source>
        <dbReference type="ARBA" id="ARBA00023015"/>
    </source>
</evidence>
<name>A0A644ZSL3_9ZZZZ</name>
<keyword evidence="3" id="KW-0804">Transcription</keyword>
<gene>
    <name evidence="5" type="ORF">SDC9_89553</name>
</gene>
<evidence type="ECO:0000256" key="3">
    <source>
        <dbReference type="ARBA" id="ARBA00023163"/>
    </source>
</evidence>
<keyword evidence="1" id="KW-0805">Transcription regulation</keyword>
<dbReference type="InterPro" id="IPR036388">
    <property type="entry name" value="WH-like_DNA-bd_sf"/>
</dbReference>
<dbReference type="NCBIfam" id="NF033788">
    <property type="entry name" value="HTH_metalloreg"/>
    <property type="match status" value="1"/>
</dbReference>
<dbReference type="GO" id="GO:0003700">
    <property type="term" value="F:DNA-binding transcription factor activity"/>
    <property type="evidence" value="ECO:0007669"/>
    <property type="project" value="InterPro"/>
</dbReference>